<feature type="transmembrane region" description="Helical" evidence="10">
    <location>
        <begin position="718"/>
        <end position="738"/>
    </location>
</feature>
<keyword evidence="3" id="KW-0813">Transport</keyword>
<evidence type="ECO:0000256" key="8">
    <source>
        <dbReference type="ARBA" id="ARBA00023136"/>
    </source>
</evidence>
<evidence type="ECO:0000256" key="4">
    <source>
        <dbReference type="ARBA" id="ARBA00022692"/>
    </source>
</evidence>
<evidence type="ECO:0000256" key="9">
    <source>
        <dbReference type="SAM" id="MobiDB-lite"/>
    </source>
</evidence>
<keyword evidence="7 10" id="KW-1133">Transmembrane helix</keyword>
<keyword evidence="6" id="KW-0653">Protein transport</keyword>
<reference evidence="11" key="1">
    <citation type="journal article" date="2023" name="Mol. Plant Microbe Interact.">
        <title>Elucidating the Obligate Nature and Biological Capacity of an Invasive Fungal Corn Pathogen.</title>
        <authorList>
            <person name="MacCready J.S."/>
            <person name="Roggenkamp E.M."/>
            <person name="Gdanetz K."/>
            <person name="Chilvers M.I."/>
        </authorList>
    </citation>
    <scope>NUCLEOTIDE SEQUENCE</scope>
    <source>
        <strain evidence="11">PM02</strain>
    </source>
</reference>
<feature type="transmembrane region" description="Helical" evidence="10">
    <location>
        <begin position="401"/>
        <end position="423"/>
    </location>
</feature>
<evidence type="ECO:0000256" key="10">
    <source>
        <dbReference type="SAM" id="Phobius"/>
    </source>
</evidence>
<keyword evidence="12" id="KW-1185">Reference proteome</keyword>
<dbReference type="GO" id="GO:0015031">
    <property type="term" value="P:protein transport"/>
    <property type="evidence" value="ECO:0007669"/>
    <property type="project" value="UniProtKB-KW"/>
</dbReference>
<dbReference type="EMBL" id="JAQQPM010000008">
    <property type="protein sequence ID" value="KAK2074221.1"/>
    <property type="molecule type" value="Genomic_DNA"/>
</dbReference>
<dbReference type="GO" id="GO:0035673">
    <property type="term" value="F:oligopeptide transmembrane transporter activity"/>
    <property type="evidence" value="ECO:0007669"/>
    <property type="project" value="InterPro"/>
</dbReference>
<organism evidence="11 12">
    <name type="scientific">Phyllachora maydis</name>
    <dbReference type="NCBI Taxonomy" id="1825666"/>
    <lineage>
        <taxon>Eukaryota</taxon>
        <taxon>Fungi</taxon>
        <taxon>Dikarya</taxon>
        <taxon>Ascomycota</taxon>
        <taxon>Pezizomycotina</taxon>
        <taxon>Sordariomycetes</taxon>
        <taxon>Sordariomycetidae</taxon>
        <taxon>Phyllachorales</taxon>
        <taxon>Phyllachoraceae</taxon>
        <taxon>Phyllachora</taxon>
    </lineage>
</organism>
<evidence type="ECO:0000256" key="2">
    <source>
        <dbReference type="ARBA" id="ARBA00008807"/>
    </source>
</evidence>
<feature type="transmembrane region" description="Helical" evidence="10">
    <location>
        <begin position="764"/>
        <end position="786"/>
    </location>
</feature>
<feature type="transmembrane region" description="Helical" evidence="10">
    <location>
        <begin position="263"/>
        <end position="281"/>
    </location>
</feature>
<keyword evidence="8 10" id="KW-0472">Membrane</keyword>
<feature type="region of interest" description="Disordered" evidence="9">
    <location>
        <begin position="1"/>
        <end position="41"/>
    </location>
</feature>
<keyword evidence="5" id="KW-0571">Peptide transport</keyword>
<feature type="transmembrane region" description="Helical" evidence="10">
    <location>
        <begin position="480"/>
        <end position="498"/>
    </location>
</feature>
<dbReference type="NCBIfam" id="TIGR00728">
    <property type="entry name" value="OPT_sfam"/>
    <property type="match status" value="1"/>
</dbReference>
<keyword evidence="4 10" id="KW-0812">Transmembrane</keyword>
<gene>
    <name evidence="11" type="ORF">P8C59_008442</name>
</gene>
<feature type="transmembrane region" description="Helical" evidence="10">
    <location>
        <begin position="330"/>
        <end position="346"/>
    </location>
</feature>
<dbReference type="NCBIfam" id="TIGR00727">
    <property type="entry name" value="ISP4_OPT"/>
    <property type="match status" value="1"/>
</dbReference>
<feature type="transmembrane region" description="Helical" evidence="10">
    <location>
        <begin position="541"/>
        <end position="562"/>
    </location>
</feature>
<dbReference type="AlphaFoldDB" id="A0AAD9MJR4"/>
<proteinExistence type="inferred from homology"/>
<feature type="transmembrane region" description="Helical" evidence="10">
    <location>
        <begin position="651"/>
        <end position="673"/>
    </location>
</feature>
<dbReference type="Proteomes" id="UP001217918">
    <property type="component" value="Unassembled WGS sequence"/>
</dbReference>
<evidence type="ECO:0000256" key="3">
    <source>
        <dbReference type="ARBA" id="ARBA00022448"/>
    </source>
</evidence>
<dbReference type="PANTHER" id="PTHR22601">
    <property type="entry name" value="ISP4 LIKE PROTEIN"/>
    <property type="match status" value="1"/>
</dbReference>
<dbReference type="Pfam" id="PF03169">
    <property type="entry name" value="OPT"/>
    <property type="match status" value="1"/>
</dbReference>
<dbReference type="InterPro" id="IPR004648">
    <property type="entry name" value="Oligpept_transpt"/>
</dbReference>
<feature type="transmembrane region" description="Helical" evidence="10">
    <location>
        <begin position="798"/>
        <end position="820"/>
    </location>
</feature>
<feature type="transmembrane region" description="Helical" evidence="10">
    <location>
        <begin position="685"/>
        <end position="706"/>
    </location>
</feature>
<dbReference type="InterPro" id="IPR004813">
    <property type="entry name" value="OPT"/>
</dbReference>
<dbReference type="GO" id="GO:0016020">
    <property type="term" value="C:membrane"/>
    <property type="evidence" value="ECO:0007669"/>
    <property type="project" value="UniProtKB-SubCell"/>
</dbReference>
<feature type="transmembrane region" description="Helical" evidence="10">
    <location>
        <begin position="569"/>
        <end position="590"/>
    </location>
</feature>
<feature type="transmembrane region" description="Helical" evidence="10">
    <location>
        <begin position="287"/>
        <end position="309"/>
    </location>
</feature>
<comment type="subcellular location">
    <subcellularLocation>
        <location evidence="1">Membrane</location>
        <topology evidence="1">Multi-pass membrane protein</topology>
    </subcellularLocation>
</comment>
<feature type="compositionally biased region" description="Polar residues" evidence="9">
    <location>
        <begin position="9"/>
        <end position="27"/>
    </location>
</feature>
<sequence>MQKRKEGSRTQIWQSDHVSSVGSSAEKATSDVASRGSDEARLNEQVEKQFNMTEQDLNEAKEFADTMSLEEVRKHMEQVLKLHHHDPNFPTPVLEKIRKFVANDDVFADQARHADLIYEMKLEAALIRNNSPYAEVRAVVDNHDDPATPCGTIRAWVIGLLFALGGAFINQLFSIRQPAIGVGSNVAQLLAYPLGKACERFLPDKGFTAFGVYHSLNPGPFSKKEHMLITIMANVAFNTPYTNNVIWVQYLPQYFNQSFAGSFAYQLVIAIATNFIGYGMAGLTRSLLVYPSYCVWPASLVTVALNSAFHKEENVPVVGPAKRVWRMSRYKFFMITFAAMFAYFWLPDYFFQAMSYFSWITWIAPDNVHLAAVSGMQNGLGLNPLSTFDWNIVGGPLTVPFFATINSFAGSMFSFFIVLGLWYSNAYYTGYLPINSNRVFDNTGHSFNVSRAVDGQALYDAAKYAQYSPAYLTAGNMTNYLFFFALYPATLTYVVLYHRHDLALAWRNLTGTFRKRKSGEPEQYDDVHNRLMSKYQEVPHWWYFSLLLVAVGCGVGGIAGWPTFTTPGVVLYGVVLCLVFVVPIGVVTAMTGMEVGLNVLAEFIGGAWAEGNALAMNYFKSFGYVTCAGAIGFANDLKLAHYLKIPPRQTFSAQVVATLVSTLVCVGILNFQMNAIPGVCTPQAANHFTCPGINTFFTASVLWGTIGPRKVFGAGGQYTALMVGWPLGVLVVLGFWLLQRRFGPGRPWMRQIHPILVLTGGMIWAPYNISYVFPAVPVAWLSWIWLKNRHLAFWSKYNYVLSASFSTAIAIAGIVIFFAVQWTGLDIDWWGNQVIALGCEDTPCRRLELAEGAHFGPGPGQFLT</sequence>
<protein>
    <submittedName>
        <fullName evidence="11">Uncharacterized protein</fullName>
    </submittedName>
</protein>
<evidence type="ECO:0000256" key="7">
    <source>
        <dbReference type="ARBA" id="ARBA00022989"/>
    </source>
</evidence>
<accession>A0AAD9MJR4</accession>
<comment type="caution">
    <text evidence="11">The sequence shown here is derived from an EMBL/GenBank/DDBJ whole genome shotgun (WGS) entry which is preliminary data.</text>
</comment>
<evidence type="ECO:0000313" key="12">
    <source>
        <dbReference type="Proteomes" id="UP001217918"/>
    </source>
</evidence>
<evidence type="ECO:0000256" key="5">
    <source>
        <dbReference type="ARBA" id="ARBA00022856"/>
    </source>
</evidence>
<name>A0AAD9MJR4_9PEZI</name>
<evidence type="ECO:0000256" key="6">
    <source>
        <dbReference type="ARBA" id="ARBA00022927"/>
    </source>
</evidence>
<evidence type="ECO:0000256" key="1">
    <source>
        <dbReference type="ARBA" id="ARBA00004141"/>
    </source>
</evidence>
<evidence type="ECO:0000313" key="11">
    <source>
        <dbReference type="EMBL" id="KAK2074221.1"/>
    </source>
</evidence>
<comment type="similarity">
    <text evidence="2">Belongs to the oligopeptide OPT transporter family.</text>
</comment>